<keyword evidence="3" id="KW-1185">Reference proteome</keyword>
<comment type="caution">
    <text evidence="2">The sequence shown here is derived from an EMBL/GenBank/DDBJ whole genome shotgun (WGS) entry which is preliminary data.</text>
</comment>
<evidence type="ECO:0000313" key="2">
    <source>
        <dbReference type="EMBL" id="NHZ92983.1"/>
    </source>
</evidence>
<accession>A0ABX0P1S3</accession>
<evidence type="ECO:0000256" key="1">
    <source>
        <dbReference type="SAM" id="SignalP"/>
    </source>
</evidence>
<sequence>MKSIARNLKAWAALIAMTLASLSGAHAADRVDMGSFSIAPLPGWHTESDKGRRLFSIKTKLAQLPMLILETCKVGSGDSCPSKCDFAEIERSGIAADPPLALTPVQRQGAYLEYEASNQATTSEGTVYTSVRLLCAPAAFIYAAQLDTGSAQQARRDLEAVLSTIKWSK</sequence>
<name>A0ABX0P1S3_9BURK</name>
<dbReference type="Proteomes" id="UP000609726">
    <property type="component" value="Unassembled WGS sequence"/>
</dbReference>
<feature type="signal peptide" evidence="1">
    <location>
        <begin position="1"/>
        <end position="27"/>
    </location>
</feature>
<dbReference type="RefSeq" id="WP_166881670.1">
    <property type="nucleotide sequence ID" value="NZ_WHJH01000058.1"/>
</dbReference>
<proteinExistence type="predicted"/>
<evidence type="ECO:0000313" key="3">
    <source>
        <dbReference type="Proteomes" id="UP000609726"/>
    </source>
</evidence>
<organism evidence="2 3">
    <name type="scientific">Massilia mucilaginosa</name>
    <dbReference type="NCBI Taxonomy" id="2609282"/>
    <lineage>
        <taxon>Bacteria</taxon>
        <taxon>Pseudomonadati</taxon>
        <taxon>Pseudomonadota</taxon>
        <taxon>Betaproteobacteria</taxon>
        <taxon>Burkholderiales</taxon>
        <taxon>Oxalobacteraceae</taxon>
        <taxon>Telluria group</taxon>
        <taxon>Massilia</taxon>
    </lineage>
</organism>
<feature type="chain" id="PRO_5047386189" evidence="1">
    <location>
        <begin position="28"/>
        <end position="169"/>
    </location>
</feature>
<protein>
    <submittedName>
        <fullName evidence="2">Uncharacterized protein</fullName>
    </submittedName>
</protein>
<reference evidence="2 3" key="1">
    <citation type="submission" date="2019-10" db="EMBL/GenBank/DDBJ databases">
        <title>Taxonomy of Antarctic Massilia spp.: description of Massilia rubra sp. nov., Massilia aquatica sp. nov., Massilia mucilaginosa sp. nov., Massilia frigida sp. nov. isolated from streams, lakes and regoliths.</title>
        <authorList>
            <person name="Holochova P."/>
            <person name="Sedlacek I."/>
            <person name="Kralova S."/>
            <person name="Maslanova I."/>
            <person name="Busse H.-J."/>
            <person name="Stankova E."/>
            <person name="Vrbovska V."/>
            <person name="Kovarovic V."/>
            <person name="Bartak M."/>
            <person name="Svec P."/>
            <person name="Pantucek R."/>
        </authorList>
    </citation>
    <scope>NUCLEOTIDE SEQUENCE [LARGE SCALE GENOMIC DNA]</scope>
    <source>
        <strain evidence="2 3">CCM 8733</strain>
    </source>
</reference>
<dbReference type="EMBL" id="WHJH01000058">
    <property type="protein sequence ID" value="NHZ92983.1"/>
    <property type="molecule type" value="Genomic_DNA"/>
</dbReference>
<keyword evidence="1" id="KW-0732">Signal</keyword>
<gene>
    <name evidence="2" type="ORF">F2P45_28840</name>
</gene>